<protein>
    <submittedName>
        <fullName evidence="2">Uncharacterized protein</fullName>
    </submittedName>
</protein>
<sequence length="121" mass="13509">MCRAESNMLTMKDACMRNRLEDKTSALLTLVSVGKPNKALDWGFSIKRLQSWKSKQTKIVGEKRPDIGYESPPNETINNLRSSQNGSNRLFKVGHAMRFFPTFQNTGNGSVVQGSRASAWG</sequence>
<feature type="region of interest" description="Disordered" evidence="1">
    <location>
        <begin position="63"/>
        <end position="85"/>
    </location>
</feature>
<evidence type="ECO:0000256" key="1">
    <source>
        <dbReference type="SAM" id="MobiDB-lite"/>
    </source>
</evidence>
<feature type="compositionally biased region" description="Polar residues" evidence="1">
    <location>
        <begin position="73"/>
        <end position="85"/>
    </location>
</feature>
<reference evidence="2" key="1">
    <citation type="submission" date="2021-01" db="EMBL/GenBank/DDBJ databases">
        <authorList>
            <person name="Corre E."/>
            <person name="Pelletier E."/>
            <person name="Niang G."/>
            <person name="Scheremetjew M."/>
            <person name="Finn R."/>
            <person name="Kale V."/>
            <person name="Holt S."/>
            <person name="Cochrane G."/>
            <person name="Meng A."/>
            <person name="Brown T."/>
            <person name="Cohen L."/>
        </authorList>
    </citation>
    <scope>NUCLEOTIDE SEQUENCE</scope>
    <source>
        <strain evidence="2">CCMP125</strain>
    </source>
</reference>
<name>A0A7S2YL34_9STRA</name>
<dbReference type="AlphaFoldDB" id="A0A7S2YL34"/>
<dbReference type="EMBL" id="HBHT01030274">
    <property type="protein sequence ID" value="CAD9981957.1"/>
    <property type="molecule type" value="Transcribed_RNA"/>
</dbReference>
<proteinExistence type="predicted"/>
<accession>A0A7S2YL34</accession>
<gene>
    <name evidence="2" type="ORF">APAL1065_LOCUS20310</name>
</gene>
<organism evidence="2">
    <name type="scientific">Entomoneis paludosa</name>
    <dbReference type="NCBI Taxonomy" id="265537"/>
    <lineage>
        <taxon>Eukaryota</taxon>
        <taxon>Sar</taxon>
        <taxon>Stramenopiles</taxon>
        <taxon>Ochrophyta</taxon>
        <taxon>Bacillariophyta</taxon>
        <taxon>Bacillariophyceae</taxon>
        <taxon>Bacillariophycidae</taxon>
        <taxon>Entomoneidaceae</taxon>
        <taxon>Entomoneis</taxon>
    </lineage>
</organism>
<evidence type="ECO:0000313" key="2">
    <source>
        <dbReference type="EMBL" id="CAD9981957.1"/>
    </source>
</evidence>